<reference evidence="2 3" key="1">
    <citation type="submission" date="2007-01" db="EMBL/GenBank/DDBJ databases">
        <title>Complete sequence of Psychromonas ingrahamii 37.</title>
        <authorList>
            <consortium name="US DOE Joint Genome Institute"/>
            <person name="Copeland A."/>
            <person name="Lucas S."/>
            <person name="Lapidus A."/>
            <person name="Barry K."/>
            <person name="Detter J.C."/>
            <person name="Glavina del Rio T."/>
            <person name="Hammon N."/>
            <person name="Israni S."/>
            <person name="Dalin E."/>
            <person name="Tice H."/>
            <person name="Pitluck S."/>
            <person name="Thompson L.S."/>
            <person name="Brettin T."/>
            <person name="Bruce D."/>
            <person name="Han C."/>
            <person name="Tapia R."/>
            <person name="Schmutz J."/>
            <person name="Larimer F."/>
            <person name="Land M."/>
            <person name="Hauser L."/>
            <person name="Kyrpides N."/>
            <person name="Ivanova N."/>
            <person name="Staley J."/>
            <person name="Richardson P."/>
        </authorList>
    </citation>
    <scope>NUCLEOTIDE SEQUENCE [LARGE SCALE GENOMIC DNA]</scope>
    <source>
        <strain evidence="2 3">37</strain>
    </source>
</reference>
<dbReference type="AlphaFoldDB" id="A1SVX1"/>
<accession>A1SVX1</accession>
<dbReference type="InterPro" id="IPR013766">
    <property type="entry name" value="Thioredoxin_domain"/>
</dbReference>
<dbReference type="InterPro" id="IPR036249">
    <property type="entry name" value="Thioredoxin-like_sf"/>
</dbReference>
<name>A1SVX1_PSYIN</name>
<evidence type="ECO:0000313" key="3">
    <source>
        <dbReference type="Proteomes" id="UP000000639"/>
    </source>
</evidence>
<dbReference type="OrthoDB" id="9790390at2"/>
<dbReference type="GO" id="GO:0005737">
    <property type="term" value="C:cytoplasm"/>
    <property type="evidence" value="ECO:0007669"/>
    <property type="project" value="TreeGrafter"/>
</dbReference>
<feature type="domain" description="Thioredoxin" evidence="1">
    <location>
        <begin position="2"/>
        <end position="111"/>
    </location>
</feature>
<dbReference type="InterPro" id="IPR011990">
    <property type="entry name" value="TPR-like_helical_dom_sf"/>
</dbReference>
<evidence type="ECO:0000259" key="1">
    <source>
        <dbReference type="PROSITE" id="PS51352"/>
    </source>
</evidence>
<dbReference type="Pfam" id="PF14561">
    <property type="entry name" value="TPR_20"/>
    <property type="match status" value="1"/>
</dbReference>
<dbReference type="CDD" id="cd02956">
    <property type="entry name" value="ybbN"/>
    <property type="match status" value="1"/>
</dbReference>
<dbReference type="Pfam" id="PF00085">
    <property type="entry name" value="Thioredoxin"/>
    <property type="match status" value="1"/>
</dbReference>
<sequence>MHTNNHDITVSTFPSIIIEGSKVNPVLVVFWSPQSEPCNTLLPLLDKLHAEDEQAFTLARINCDQEQQIVNHFGVQSVPSVFMFIDGQGVDGFAGEQSEEFIRTFINKHTPDQSQVLLQAGQTLFAQGKLVEAKEKIIEATRMAPDNNDIKLALAQIYLAMDQHEDARPILKIIPMAHQNMIYHSLISQLELAQQSAQTPEITALEKQLETAQDKMAIEYQLAIQYNHANRNGEALALLYKLLVNNLDYDNGSPKKAMIDILATIDDAALVSEYRRKLYSLLH</sequence>
<evidence type="ECO:0000313" key="2">
    <source>
        <dbReference type="EMBL" id="ABM03636.1"/>
    </source>
</evidence>
<organism evidence="2 3">
    <name type="scientific">Psychromonas ingrahamii (strain DSM 17664 / CCUG 51855 / 37)</name>
    <dbReference type="NCBI Taxonomy" id="357804"/>
    <lineage>
        <taxon>Bacteria</taxon>
        <taxon>Pseudomonadati</taxon>
        <taxon>Pseudomonadota</taxon>
        <taxon>Gammaproteobacteria</taxon>
        <taxon>Alteromonadales</taxon>
        <taxon>Psychromonadaceae</taxon>
        <taxon>Psychromonas</taxon>
    </lineage>
</organism>
<dbReference type="Pfam" id="PF14559">
    <property type="entry name" value="TPR_19"/>
    <property type="match status" value="1"/>
</dbReference>
<dbReference type="PANTHER" id="PTHR45663">
    <property type="entry name" value="GEO12009P1"/>
    <property type="match status" value="1"/>
</dbReference>
<dbReference type="EMBL" id="CP000510">
    <property type="protein sequence ID" value="ABM03636.1"/>
    <property type="molecule type" value="Genomic_DNA"/>
</dbReference>
<dbReference type="STRING" id="357804.Ping_1859"/>
<dbReference type="PANTHER" id="PTHR45663:SF11">
    <property type="entry name" value="GEO12009P1"/>
    <property type="match status" value="1"/>
</dbReference>
<dbReference type="GO" id="GO:0006950">
    <property type="term" value="P:response to stress"/>
    <property type="evidence" value="ECO:0007669"/>
    <property type="project" value="UniProtKB-ARBA"/>
</dbReference>
<keyword evidence="3" id="KW-1185">Reference proteome</keyword>
<dbReference type="PROSITE" id="PS51352">
    <property type="entry name" value="THIOREDOXIN_2"/>
    <property type="match status" value="1"/>
</dbReference>
<dbReference type="SUPFAM" id="SSF52833">
    <property type="entry name" value="Thioredoxin-like"/>
    <property type="match status" value="1"/>
</dbReference>
<dbReference type="HOGENOM" id="CLU_046120_1_0_6"/>
<dbReference type="Gene3D" id="3.40.30.10">
    <property type="entry name" value="Glutaredoxin"/>
    <property type="match status" value="1"/>
</dbReference>
<dbReference type="GO" id="GO:0015035">
    <property type="term" value="F:protein-disulfide reductase activity"/>
    <property type="evidence" value="ECO:0007669"/>
    <property type="project" value="TreeGrafter"/>
</dbReference>
<dbReference type="eggNOG" id="COG3118">
    <property type="taxonomic scope" value="Bacteria"/>
</dbReference>
<dbReference type="KEGG" id="pin:Ping_1859"/>
<dbReference type="RefSeq" id="WP_011770196.1">
    <property type="nucleotide sequence ID" value="NC_008709.1"/>
</dbReference>
<proteinExistence type="predicted"/>
<dbReference type="SUPFAM" id="SSF48452">
    <property type="entry name" value="TPR-like"/>
    <property type="match status" value="1"/>
</dbReference>
<gene>
    <name evidence="2" type="ordered locus">Ping_1859</name>
</gene>
<dbReference type="Proteomes" id="UP000000639">
    <property type="component" value="Chromosome"/>
</dbReference>
<protein>
    <submittedName>
        <fullName evidence="2">Thioredoxin domain protein</fullName>
    </submittedName>
</protein>
<dbReference type="Gene3D" id="1.25.40.10">
    <property type="entry name" value="Tetratricopeptide repeat domain"/>
    <property type="match status" value="2"/>
</dbReference>